<accession>A0A1B8Z9J7</accession>
<dbReference type="AlphaFoldDB" id="A0A1B8Z9J7"/>
<dbReference type="STRING" id="651561.BBI00_22125"/>
<name>A0A1B8Z9J7_9FLAO</name>
<dbReference type="Proteomes" id="UP000093432">
    <property type="component" value="Unassembled WGS sequence"/>
</dbReference>
<gene>
    <name evidence="1" type="ORF">BBI00_22125</name>
</gene>
<protein>
    <submittedName>
        <fullName evidence="1">Uncharacterized protein</fullName>
    </submittedName>
</protein>
<proteinExistence type="predicted"/>
<comment type="caution">
    <text evidence="1">The sequence shown here is derived from an EMBL/GenBank/DDBJ whole genome shotgun (WGS) entry which is preliminary data.</text>
</comment>
<evidence type="ECO:0000313" key="1">
    <source>
        <dbReference type="EMBL" id="OCA68293.1"/>
    </source>
</evidence>
<evidence type="ECO:0000313" key="2">
    <source>
        <dbReference type="Proteomes" id="UP000093432"/>
    </source>
</evidence>
<dbReference type="EMBL" id="MAYG01000032">
    <property type="protein sequence ID" value="OCA68293.1"/>
    <property type="molecule type" value="Genomic_DNA"/>
</dbReference>
<organism evidence="1 2">
    <name type="scientific">Chryseobacterium arthrosphaerae</name>
    <dbReference type="NCBI Taxonomy" id="651561"/>
    <lineage>
        <taxon>Bacteria</taxon>
        <taxon>Pseudomonadati</taxon>
        <taxon>Bacteroidota</taxon>
        <taxon>Flavobacteriia</taxon>
        <taxon>Flavobacteriales</taxon>
        <taxon>Weeksellaceae</taxon>
        <taxon>Chryseobacterium group</taxon>
        <taxon>Chryseobacterium</taxon>
    </lineage>
</organism>
<reference evidence="2" key="1">
    <citation type="submission" date="2016-07" db="EMBL/GenBank/DDBJ databases">
        <authorList>
            <person name="Florea S."/>
            <person name="Webb J.S."/>
            <person name="Jaromczyk J."/>
            <person name="Schardl C.L."/>
        </authorList>
    </citation>
    <scope>NUCLEOTIDE SEQUENCE [LARGE SCALE GENOMIC DNA]</scope>
    <source>
        <strain evidence="2">CC-VM-7</strain>
    </source>
</reference>
<sequence length="59" mass="7315">MKSKFTEKNKLPVTFKYIEMIKKRELIKSSEITYYIECKKYRTNFYMKEKPQKSIVRLL</sequence>